<accession>A0A6S6R236</accession>
<dbReference type="Pfam" id="PF19789">
    <property type="entry name" value="DUF6273"/>
    <property type="match status" value="1"/>
</dbReference>
<dbReference type="Proteomes" id="UP000515561">
    <property type="component" value="Chromosome"/>
</dbReference>
<dbReference type="InterPro" id="IPR046240">
    <property type="entry name" value="DUF6273"/>
</dbReference>
<sequence>MIVSGLKSVVKTLLCIILLVGVVIIGAENFTTVSAEVKPTASVTKKTLYVKGSPYTIKVNNALAKAVITYSSSNKAVATVSKSGVVTPVKTGSTTVTVKVVQNGSTYNSCIDINVKEMNIINYIEHGNKKVTTCYNNEEYMYAFIIPDLNKYSYSYKLDKDDVIKVTDNWEEAGYLKILFKTLKQGKVSITVKERTTGITYKKVINIVNSDEEIKYNGEIVYFGSYPQSEVDEENLTDDIINADYNNNEAEVDGVKYLRLTYKDVYFEMNNSYQWDWDIEKNEVPYHYFKYEPISWRVLSDSKGDLMLLSDRILFCENYNNSNELVTWEKANIREELNSSFFEMAFNDIEQDNILITSVKNEDTKLVFRYDSKKSKVVEETSNGIGGKGGEATKDKVFLLSLEDALNPKYWIGIKENLSILQRANPLPDRMAYCSTYALFSGCIINSKTLSSQWMLRSPAENNYFVSGLTNNGAVSSYGANVWTAYLGIRPAIRIKRSSLNN</sequence>
<evidence type="ECO:0000259" key="1">
    <source>
        <dbReference type="Pfam" id="PF19789"/>
    </source>
</evidence>
<dbReference type="InterPro" id="IPR008964">
    <property type="entry name" value="Invasin/intimin_cell_adhesion"/>
</dbReference>
<protein>
    <recommendedName>
        <fullName evidence="1">DUF6273 domain-containing protein</fullName>
    </recommendedName>
</protein>
<feature type="domain" description="DUF6273" evidence="1">
    <location>
        <begin position="304"/>
        <end position="496"/>
    </location>
</feature>
<dbReference type="Pfam" id="PF26182">
    <property type="entry name" value="Ig_NUP210_5th"/>
    <property type="match status" value="1"/>
</dbReference>
<name>A0A6S6R236_9FIRM</name>
<evidence type="ECO:0000313" key="3">
    <source>
        <dbReference type="Proteomes" id="UP000515561"/>
    </source>
</evidence>
<dbReference type="KEGG" id="acel:acsn021_06470"/>
<dbReference type="SUPFAM" id="SSF49373">
    <property type="entry name" value="Invasin/intimin cell-adhesion fragments"/>
    <property type="match status" value="1"/>
</dbReference>
<keyword evidence="3" id="KW-1185">Reference proteome</keyword>
<organism evidence="2 3">
    <name type="scientific">Anaerocolumna cellulosilytica</name>
    <dbReference type="NCBI Taxonomy" id="433286"/>
    <lineage>
        <taxon>Bacteria</taxon>
        <taxon>Bacillati</taxon>
        <taxon>Bacillota</taxon>
        <taxon>Clostridia</taxon>
        <taxon>Lachnospirales</taxon>
        <taxon>Lachnospiraceae</taxon>
        <taxon>Anaerocolumna</taxon>
    </lineage>
</organism>
<proteinExistence type="predicted"/>
<dbReference type="Gene3D" id="2.60.40.1080">
    <property type="match status" value="1"/>
</dbReference>
<dbReference type="AlphaFoldDB" id="A0A6S6R236"/>
<dbReference type="EMBL" id="AP023367">
    <property type="protein sequence ID" value="BCJ93078.1"/>
    <property type="molecule type" value="Genomic_DNA"/>
</dbReference>
<gene>
    <name evidence="2" type="ORF">acsn021_06470</name>
</gene>
<evidence type="ECO:0000313" key="2">
    <source>
        <dbReference type="EMBL" id="BCJ93078.1"/>
    </source>
</evidence>
<reference evidence="2 3" key="1">
    <citation type="journal article" date="2016" name="Int. J. Syst. Evol. Microbiol.">
        <title>Descriptions of Anaerotaenia torta gen. nov., sp. nov. and Anaerocolumna cellulosilytica gen. nov., sp. nov. isolated from a methanogenic reactor of cattle waste.</title>
        <authorList>
            <person name="Uek A."/>
            <person name="Ohtaki Y."/>
            <person name="Kaku N."/>
            <person name="Ueki K."/>
        </authorList>
    </citation>
    <scope>NUCLEOTIDE SEQUENCE [LARGE SCALE GENOMIC DNA]</scope>
    <source>
        <strain evidence="2 3">SN021</strain>
    </source>
</reference>